<dbReference type="Proteomes" id="UP000011723">
    <property type="component" value="Chromosome"/>
</dbReference>
<evidence type="ECO:0000313" key="1">
    <source>
        <dbReference type="EMBL" id="AGF73051.1"/>
    </source>
</evidence>
<dbReference type="Pfam" id="PF19786">
    <property type="entry name" value="DUF6270"/>
    <property type="match status" value="1"/>
</dbReference>
<organism evidence="1 2">
    <name type="scientific">Corynebacterium halotolerans YIM 70093 = DSM 44683</name>
    <dbReference type="NCBI Taxonomy" id="1121362"/>
    <lineage>
        <taxon>Bacteria</taxon>
        <taxon>Bacillati</taxon>
        <taxon>Actinomycetota</taxon>
        <taxon>Actinomycetes</taxon>
        <taxon>Mycobacteriales</taxon>
        <taxon>Corynebacteriaceae</taxon>
        <taxon>Corynebacterium</taxon>
    </lineage>
</organism>
<dbReference type="AlphaFoldDB" id="M1P8R2"/>
<dbReference type="InterPro" id="IPR046237">
    <property type="entry name" value="DUF6270"/>
</dbReference>
<accession>M1P8R2</accession>
<name>M1P8R2_9CORY</name>
<reference evidence="1 2" key="1">
    <citation type="journal article" date="2012" name="Stand. Genomic Sci.">
        <title>Genome sequence of the halotolerant bacterium Corynebacterium halotolerans type strain YIM 70093(T) (= DSM 44683(T)).</title>
        <authorList>
            <person name="Ruckert C."/>
            <person name="Albersmeier A."/>
            <person name="Al-Dilaimi A."/>
            <person name="Niehaus K."/>
            <person name="Szczepanowski R."/>
            <person name="Kalinowski J."/>
        </authorList>
    </citation>
    <scope>NUCLEOTIDE SEQUENCE [LARGE SCALE GENOMIC DNA]</scope>
    <source>
        <strain evidence="1">YIM 70093</strain>
    </source>
</reference>
<gene>
    <name evidence="1" type="ORF">A605_10255</name>
</gene>
<keyword evidence="2" id="KW-1185">Reference proteome</keyword>
<protein>
    <submittedName>
        <fullName evidence="1">Uncharacterized protein</fullName>
    </submittedName>
</protein>
<dbReference type="KEGG" id="chn:A605_10255"/>
<evidence type="ECO:0000313" key="2">
    <source>
        <dbReference type="Proteomes" id="UP000011723"/>
    </source>
</evidence>
<sequence length="253" mass="28284">MSVDADDPTPPTNTAIFGGCVSRDTLAFAGDKEYPLSRYIARHSLLSAGTDASLNFPEFEVSSKFQQRIIEFDIRGALIKDVSELGAVDVLLWDLNVERSGCWQFPDGTIVTNSPDLRRVPELKQALSNARKIDFGSEEHLLRWQGAASLFVDALHVFGLKAHTLVLAPEWALTDTDGEPTRKVGTLHPQDATEAFAPYINHLEALGLTVARFGGLVSDLNHRWGRAPFHYTPDAYEMFRNRIDEFVRERRAE</sequence>
<dbReference type="EMBL" id="CP003697">
    <property type="protein sequence ID" value="AGF73051.1"/>
    <property type="molecule type" value="Genomic_DNA"/>
</dbReference>
<proteinExistence type="predicted"/>
<dbReference type="eggNOG" id="ENOG5032VQY">
    <property type="taxonomic scope" value="Bacteria"/>
</dbReference>
<dbReference type="HOGENOM" id="CLU_062376_2_0_11"/>